<organism evidence="2 3">
    <name type="scientific">Anaplasma phagocytophilum str. ApMUC09</name>
    <dbReference type="NCBI Taxonomy" id="1359152"/>
    <lineage>
        <taxon>Bacteria</taxon>
        <taxon>Pseudomonadati</taxon>
        <taxon>Pseudomonadota</taxon>
        <taxon>Alphaproteobacteria</taxon>
        <taxon>Rickettsiales</taxon>
        <taxon>Anaplasmataceae</taxon>
        <taxon>Anaplasma</taxon>
        <taxon>phagocytophilum group</taxon>
    </lineage>
</organism>
<protein>
    <submittedName>
        <fullName evidence="2">Uncharacterized protein</fullName>
    </submittedName>
</protein>
<dbReference type="AlphaFoldDB" id="A0A0F3N898"/>
<comment type="caution">
    <text evidence="2">The sequence shown here is derived from an EMBL/GenBank/DDBJ whole genome shotgun (WGS) entry which is preliminary data.</text>
</comment>
<accession>A0A0F3N898</accession>
<sequence>MSDSEEFFAHEVLSQVEHSAYARISCSDSLCFLAGARVEGNEKFSV</sequence>
<dbReference type="Proteomes" id="UP000033441">
    <property type="component" value="Unassembled WGS sequence"/>
</dbReference>
<evidence type="ECO:0000313" key="2">
    <source>
        <dbReference type="EMBL" id="KJV63956.1"/>
    </source>
</evidence>
<name>A0A0F3N898_ANAPH</name>
<dbReference type="EMBL" id="LANV01000001">
    <property type="protein sequence ID" value="KJV63953.1"/>
    <property type="molecule type" value="Genomic_DNA"/>
</dbReference>
<evidence type="ECO:0000313" key="1">
    <source>
        <dbReference type="EMBL" id="KJV63953.1"/>
    </source>
</evidence>
<dbReference type="EMBL" id="LANV01000001">
    <property type="protein sequence ID" value="KJV63956.1"/>
    <property type="molecule type" value="Genomic_DNA"/>
</dbReference>
<evidence type="ECO:0000313" key="3">
    <source>
        <dbReference type="Proteomes" id="UP000033441"/>
    </source>
</evidence>
<dbReference type="PATRIC" id="fig|1359152.3.peg.859"/>
<reference evidence="2 3" key="1">
    <citation type="submission" date="2015-02" db="EMBL/GenBank/DDBJ databases">
        <title>Genome Sequencing of Rickettsiales.</title>
        <authorList>
            <person name="Daugherty S.C."/>
            <person name="Su Q."/>
            <person name="Abolude K."/>
            <person name="Beier-Sexton M."/>
            <person name="Carlyon J.A."/>
            <person name="Carter R."/>
            <person name="Day N.P."/>
            <person name="Dumler S.J."/>
            <person name="Dyachenko V."/>
            <person name="Godinez A."/>
            <person name="Kurtti T.J."/>
            <person name="Lichay M."/>
            <person name="Mullins K.E."/>
            <person name="Ott S."/>
            <person name="Pappas-Brown V."/>
            <person name="Paris D.H."/>
            <person name="Patel P."/>
            <person name="Richards A.L."/>
            <person name="Sadzewicz L."/>
            <person name="Sears K."/>
            <person name="Seidman D."/>
            <person name="Sengamalay N."/>
            <person name="Stenos J."/>
            <person name="Tallon L.J."/>
            <person name="Vincent G."/>
            <person name="Fraser C.M."/>
            <person name="Munderloh U."/>
            <person name="Dunning-Hotopp J.C."/>
        </authorList>
    </citation>
    <scope>NUCLEOTIDE SEQUENCE [LARGE SCALE GENOMIC DNA]</scope>
    <source>
        <strain evidence="2 3">ApMUC09</strain>
    </source>
</reference>
<proteinExistence type="predicted"/>
<gene>
    <name evidence="2" type="ORF">APHMUC_0819</name>
    <name evidence="1" type="ORF">APHMUC_0864</name>
</gene>